<dbReference type="KEGG" id="bif:N288_25175"/>
<dbReference type="Proteomes" id="UP000017805">
    <property type="component" value="Chromosome"/>
</dbReference>
<sequence>MDPNKKKTEVMWAGIGLALGAGVGAILGIVAYNQQWLG</sequence>
<dbReference type="PATRIC" id="fig|1367477.3.peg.5027"/>
<protein>
    <submittedName>
        <fullName evidence="2">Uncharacterized protein</fullName>
    </submittedName>
</protein>
<dbReference type="STRING" id="1367477.N288_25175"/>
<gene>
    <name evidence="2" type="ORF">N288_25175</name>
</gene>
<name>U5LJP5_9BACI</name>
<evidence type="ECO:0000313" key="2">
    <source>
        <dbReference type="EMBL" id="AGX06867.1"/>
    </source>
</evidence>
<evidence type="ECO:0000313" key="3">
    <source>
        <dbReference type="Proteomes" id="UP000017805"/>
    </source>
</evidence>
<accession>U5LJP5</accession>
<dbReference type="HOGENOM" id="CLU_3324472_0_0_9"/>
<keyword evidence="1" id="KW-0812">Transmembrane</keyword>
<keyword evidence="1" id="KW-0472">Membrane</keyword>
<keyword evidence="1" id="KW-1133">Transmembrane helix</keyword>
<organism evidence="2 3">
    <name type="scientific">Bacillus infantis NRRL B-14911</name>
    <dbReference type="NCBI Taxonomy" id="1367477"/>
    <lineage>
        <taxon>Bacteria</taxon>
        <taxon>Bacillati</taxon>
        <taxon>Bacillota</taxon>
        <taxon>Bacilli</taxon>
        <taxon>Bacillales</taxon>
        <taxon>Bacillaceae</taxon>
        <taxon>Bacillus</taxon>
    </lineage>
</organism>
<dbReference type="AlphaFoldDB" id="U5LJP5"/>
<dbReference type="EMBL" id="CP006643">
    <property type="protein sequence ID" value="AGX06867.1"/>
    <property type="molecule type" value="Genomic_DNA"/>
</dbReference>
<keyword evidence="3" id="KW-1185">Reference proteome</keyword>
<evidence type="ECO:0000256" key="1">
    <source>
        <dbReference type="SAM" id="Phobius"/>
    </source>
</evidence>
<reference evidence="2 3" key="1">
    <citation type="submission" date="2013-07" db="EMBL/GenBank/DDBJ databases">
        <title>Complete genome sequence of Bacillus infantis NRRL B-14911 that has potential to induce cardiac disease by antigenic mimicry.</title>
        <authorList>
            <person name="Massilamany C."/>
            <person name="Smith T.P.L."/>
            <person name="Loy J.D."/>
            <person name="Barletta R."/>
            <person name="Reddy J."/>
        </authorList>
    </citation>
    <scope>NUCLEOTIDE SEQUENCE [LARGE SCALE GENOMIC DNA]</scope>
    <source>
        <strain evidence="2 3">NRRL B-14911</strain>
    </source>
</reference>
<proteinExistence type="predicted"/>
<feature type="transmembrane region" description="Helical" evidence="1">
    <location>
        <begin position="12"/>
        <end position="32"/>
    </location>
</feature>